<evidence type="ECO:0000313" key="10">
    <source>
        <dbReference type="Proteomes" id="UP001181622"/>
    </source>
</evidence>
<dbReference type="Gene3D" id="2.60.120.560">
    <property type="entry name" value="Exo-inulinase, domain 1"/>
    <property type="match status" value="1"/>
</dbReference>
<keyword evidence="4 5" id="KW-0720">Serine protease</keyword>
<keyword evidence="10" id="KW-1185">Reference proteome</keyword>
<dbReference type="InterPro" id="IPR022398">
    <property type="entry name" value="Peptidase_S8_His-AS"/>
</dbReference>
<dbReference type="Pfam" id="PF00082">
    <property type="entry name" value="Peptidase_S8"/>
    <property type="match status" value="1"/>
</dbReference>
<dbReference type="InterPro" id="IPR000209">
    <property type="entry name" value="Peptidase_S8/S53_dom"/>
</dbReference>
<keyword evidence="3 5" id="KW-0378">Hydrolase</keyword>
<feature type="domain" description="Peptidase S8/S53" evidence="8">
    <location>
        <begin position="157"/>
        <end position="429"/>
    </location>
</feature>
<dbReference type="Gene3D" id="3.40.50.200">
    <property type="entry name" value="Peptidase S8/S53 domain"/>
    <property type="match status" value="1"/>
</dbReference>
<dbReference type="InterPro" id="IPR015500">
    <property type="entry name" value="Peptidase_S8_subtilisin-rel"/>
</dbReference>
<evidence type="ECO:0000256" key="1">
    <source>
        <dbReference type="ARBA" id="ARBA00011073"/>
    </source>
</evidence>
<dbReference type="PRINTS" id="PR00723">
    <property type="entry name" value="SUBTILISIN"/>
</dbReference>
<proteinExistence type="inferred from homology"/>
<dbReference type="Proteomes" id="UP001181622">
    <property type="component" value="Unassembled WGS sequence"/>
</dbReference>
<gene>
    <name evidence="9" type="ORF">IHQ68_07065</name>
</gene>
<dbReference type="PROSITE" id="PS00138">
    <property type="entry name" value="SUBTILASE_SER"/>
    <property type="match status" value="1"/>
</dbReference>
<dbReference type="PROSITE" id="PS00137">
    <property type="entry name" value="SUBTILASE_HIS"/>
    <property type="match status" value="1"/>
</dbReference>
<dbReference type="PANTHER" id="PTHR43806">
    <property type="entry name" value="PEPTIDASE S8"/>
    <property type="match status" value="1"/>
</dbReference>
<dbReference type="InterPro" id="IPR023827">
    <property type="entry name" value="Peptidase_S8_Asp-AS"/>
</dbReference>
<reference evidence="9" key="1">
    <citation type="submission" date="2020-10" db="EMBL/GenBank/DDBJ databases">
        <authorList>
            <person name="Abbas A."/>
            <person name="Razzaq R."/>
            <person name="Waqas M."/>
            <person name="Abbas N."/>
            <person name="Nielsen T.K."/>
            <person name="Hansen L.H."/>
            <person name="Hussain S."/>
            <person name="Shahid M."/>
        </authorList>
    </citation>
    <scope>NUCLEOTIDE SEQUENCE</scope>
    <source>
        <strain evidence="9">S14</strain>
    </source>
</reference>
<protein>
    <submittedName>
        <fullName evidence="9">S8 family serine peptidase</fullName>
    </submittedName>
</protein>
<evidence type="ECO:0000256" key="2">
    <source>
        <dbReference type="ARBA" id="ARBA00022670"/>
    </source>
</evidence>
<evidence type="ECO:0000313" key="9">
    <source>
        <dbReference type="EMBL" id="MDR4306376.1"/>
    </source>
</evidence>
<evidence type="ECO:0000256" key="6">
    <source>
        <dbReference type="RuleBase" id="RU003355"/>
    </source>
</evidence>
<feature type="region of interest" description="Disordered" evidence="7">
    <location>
        <begin position="650"/>
        <end position="678"/>
    </location>
</feature>
<evidence type="ECO:0000256" key="7">
    <source>
        <dbReference type="SAM" id="MobiDB-lite"/>
    </source>
</evidence>
<evidence type="ECO:0000256" key="4">
    <source>
        <dbReference type="ARBA" id="ARBA00022825"/>
    </source>
</evidence>
<evidence type="ECO:0000256" key="5">
    <source>
        <dbReference type="PROSITE-ProRule" id="PRU01240"/>
    </source>
</evidence>
<dbReference type="PROSITE" id="PS51892">
    <property type="entry name" value="SUBTILASE"/>
    <property type="match status" value="1"/>
</dbReference>
<feature type="active site" description="Charge relay system" evidence="5">
    <location>
        <position position="225"/>
    </location>
</feature>
<feature type="active site" description="Charge relay system" evidence="5">
    <location>
        <position position="396"/>
    </location>
</feature>
<dbReference type="InterPro" id="IPR036852">
    <property type="entry name" value="Peptidase_S8/S53_dom_sf"/>
</dbReference>
<dbReference type="EMBL" id="JADBEO010000011">
    <property type="protein sequence ID" value="MDR4306376.1"/>
    <property type="molecule type" value="Genomic_DNA"/>
</dbReference>
<feature type="active site" description="Charge relay system" evidence="5">
    <location>
        <position position="166"/>
    </location>
</feature>
<comment type="similarity">
    <text evidence="1 5 6">Belongs to the peptidase S8 family.</text>
</comment>
<dbReference type="PROSITE" id="PS00136">
    <property type="entry name" value="SUBTILASE_ASP"/>
    <property type="match status" value="1"/>
</dbReference>
<dbReference type="RefSeq" id="WP_309390215.1">
    <property type="nucleotide sequence ID" value="NZ_JADBEO010000011.1"/>
</dbReference>
<comment type="caution">
    <text evidence="9">The sequence shown here is derived from an EMBL/GenBank/DDBJ whole genome shotgun (WGS) entry which is preliminary data.</text>
</comment>
<feature type="compositionally biased region" description="Basic and acidic residues" evidence="7">
    <location>
        <begin position="650"/>
        <end position="659"/>
    </location>
</feature>
<evidence type="ECO:0000256" key="3">
    <source>
        <dbReference type="ARBA" id="ARBA00022801"/>
    </source>
</evidence>
<organism evidence="9 10">
    <name type="scientific">Chelatococcus sambhunathii</name>
    <dbReference type="NCBI Taxonomy" id="363953"/>
    <lineage>
        <taxon>Bacteria</taxon>
        <taxon>Pseudomonadati</taxon>
        <taxon>Pseudomonadota</taxon>
        <taxon>Alphaproteobacteria</taxon>
        <taxon>Hyphomicrobiales</taxon>
        <taxon>Chelatococcaceae</taxon>
        <taxon>Chelatococcus</taxon>
    </lineage>
</organism>
<name>A0ABU1DE49_9HYPH</name>
<accession>A0ABU1DE49</accession>
<sequence length="685" mass="72504">MLTGSVEAAGGRSERDAAVATLGKAPAPNDPGAATLREKAAAPGGVRVFVKLAVALQSEDKLGEAEAEDQARTLAAAQDGLVTRALGGGQARHRLRTYRYVPYVAVTVNAAELDRLLADGGVLWVGEVGVRTADAGSLPWGVDKIEAKDVWDRGHEGQSVTIAVLDAGMQAKHPMLAANVVEEMCYSTMDPANFQKTLCPNGKEKMTGPGSSKNCPVSYGDDCRHGTHVAGIAGGGAWSGLIGVAPKANLILGQVFTESTKPGDTGIGAYDDDIISGLERVYSLRKKYTIAAVNMSLGGGKYNGACDTDGAAFVDIFRLLREAKIAPLVASGNEYFSGYIGKPACVSGAIAVGATNRNDEVTDFSNHSQLVKLLAPGDDIVSAAPGNAKATMSGTSQATPHVSGAFAILRDAVPGASVAEIQRALECTGKAVEAAGIRKRRINVPDALEVLTSGTNRPKVFDFDEKSDAKAWKPLPGSTWKVAGGAYVPVFSDTNYSLATSFTPNCNSDLDLRVDLKGMGNNQGVYIYVKTQIDKTGKLFSGYSFYFDSWFYEKKWMTFHSFTRYDQYDSTTGFGHIEYIYGDCGLPASGPVDSVEIKIRGAQFTVVEDGKTVKTIKDLTYTTGGVGLAVSSPYEEPNAIRIDAVTIRSRDKPLDEKDPAPAVAEAPEPAPTLLKQISDIKVPQC</sequence>
<dbReference type="InterPro" id="IPR050131">
    <property type="entry name" value="Peptidase_S8_subtilisin-like"/>
</dbReference>
<keyword evidence="2 5" id="KW-0645">Protease</keyword>
<evidence type="ECO:0000259" key="8">
    <source>
        <dbReference type="Pfam" id="PF00082"/>
    </source>
</evidence>
<dbReference type="PANTHER" id="PTHR43806:SF11">
    <property type="entry name" value="CEREVISIN-RELATED"/>
    <property type="match status" value="1"/>
</dbReference>
<dbReference type="SUPFAM" id="SSF52743">
    <property type="entry name" value="Subtilisin-like"/>
    <property type="match status" value="1"/>
</dbReference>
<dbReference type="InterPro" id="IPR023828">
    <property type="entry name" value="Peptidase_S8_Ser-AS"/>
</dbReference>